<evidence type="ECO:0000256" key="4">
    <source>
        <dbReference type="ARBA" id="ARBA00022692"/>
    </source>
</evidence>
<proteinExistence type="inferred from homology"/>
<feature type="transmembrane region" description="Helical" evidence="7">
    <location>
        <begin position="148"/>
        <end position="174"/>
    </location>
</feature>
<dbReference type="InterPro" id="IPR035906">
    <property type="entry name" value="MetI-like_sf"/>
</dbReference>
<dbReference type="PANTHER" id="PTHR30465">
    <property type="entry name" value="INNER MEMBRANE ABC TRANSPORTER"/>
    <property type="match status" value="1"/>
</dbReference>
<dbReference type="GO" id="GO:0055085">
    <property type="term" value="P:transmembrane transport"/>
    <property type="evidence" value="ECO:0007669"/>
    <property type="project" value="InterPro"/>
</dbReference>
<dbReference type="Proteomes" id="UP000593915">
    <property type="component" value="Chromosome"/>
</dbReference>
<evidence type="ECO:0000256" key="7">
    <source>
        <dbReference type="RuleBase" id="RU363032"/>
    </source>
</evidence>
<evidence type="ECO:0000256" key="6">
    <source>
        <dbReference type="ARBA" id="ARBA00023136"/>
    </source>
</evidence>
<protein>
    <submittedName>
        <fullName evidence="9">ABC transporter permease subunit</fullName>
    </submittedName>
</protein>
<accession>A0A7S6WNU2</accession>
<gene>
    <name evidence="9" type="ORF">IFE08_12355</name>
</gene>
<dbReference type="CDD" id="cd06261">
    <property type="entry name" value="TM_PBP2"/>
    <property type="match status" value="1"/>
</dbReference>
<dbReference type="RefSeq" id="WP_020964298.1">
    <property type="nucleotide sequence ID" value="NZ_CP061839.1"/>
</dbReference>
<feature type="transmembrane region" description="Helical" evidence="7">
    <location>
        <begin position="261"/>
        <end position="286"/>
    </location>
</feature>
<feature type="transmembrane region" description="Helical" evidence="7">
    <location>
        <begin position="9"/>
        <end position="30"/>
    </location>
</feature>
<evidence type="ECO:0000256" key="3">
    <source>
        <dbReference type="ARBA" id="ARBA00022475"/>
    </source>
</evidence>
<dbReference type="AlphaFoldDB" id="A0A7S6WNU2"/>
<feature type="transmembrane region" description="Helical" evidence="7">
    <location>
        <begin position="203"/>
        <end position="223"/>
    </location>
</feature>
<evidence type="ECO:0000259" key="8">
    <source>
        <dbReference type="PROSITE" id="PS50928"/>
    </source>
</evidence>
<reference evidence="9 10" key="1">
    <citation type="submission" date="2020-09" db="EMBL/GenBank/DDBJ databases">
        <title>Characterization of Treponema spp. from bovine digital dermatitis in Korea.</title>
        <authorList>
            <person name="Espiritu H.M."/>
            <person name="Cho Y.I."/>
            <person name="Mamuad L."/>
        </authorList>
    </citation>
    <scope>NUCLEOTIDE SEQUENCE [LARGE SCALE GENOMIC DNA]</scope>
    <source>
        <strain evidence="9 10">KS1</strain>
    </source>
</reference>
<keyword evidence="2 7" id="KW-0813">Transport</keyword>
<dbReference type="PANTHER" id="PTHR30465:SF66">
    <property type="entry name" value="INNER MEMBRANE ABC TRANSPORTER PERMEASE PROTEIN YEJB"/>
    <property type="match status" value="1"/>
</dbReference>
<dbReference type="EMBL" id="CP061839">
    <property type="protein sequence ID" value="QOW60578.1"/>
    <property type="molecule type" value="Genomic_DNA"/>
</dbReference>
<feature type="domain" description="ABC transmembrane type-1" evidence="8">
    <location>
        <begin position="113"/>
        <end position="325"/>
    </location>
</feature>
<evidence type="ECO:0000256" key="2">
    <source>
        <dbReference type="ARBA" id="ARBA00022448"/>
    </source>
</evidence>
<dbReference type="GO" id="GO:0042884">
    <property type="term" value="P:microcin transport"/>
    <property type="evidence" value="ECO:0007669"/>
    <property type="project" value="TreeGrafter"/>
</dbReference>
<evidence type="ECO:0000313" key="10">
    <source>
        <dbReference type="Proteomes" id="UP000593915"/>
    </source>
</evidence>
<keyword evidence="6 7" id="KW-0472">Membrane</keyword>
<evidence type="ECO:0000256" key="5">
    <source>
        <dbReference type="ARBA" id="ARBA00022989"/>
    </source>
</evidence>
<feature type="transmembrane region" description="Helical" evidence="7">
    <location>
        <begin position="115"/>
        <end position="136"/>
    </location>
</feature>
<keyword evidence="5 7" id="KW-1133">Transmembrane helix</keyword>
<comment type="subcellular location">
    <subcellularLocation>
        <location evidence="1 7">Cell membrane</location>
        <topology evidence="1 7">Multi-pass membrane protein</topology>
    </subcellularLocation>
</comment>
<dbReference type="Gene3D" id="1.10.3720.10">
    <property type="entry name" value="MetI-like"/>
    <property type="match status" value="1"/>
</dbReference>
<sequence>MNNYFVRRLLLIIPTFIGITLVVFAVTRFVPGGPVERAIMSMMLGQGEGGGRSSKENMGVINEKTVADLQAFYGFDKPWPLAYADWFFKLLRGDMGRSTKYNDPVFEMIVSKFPVSLRFGIISIILVYMICIPLGVKKALKHRQFFDNASSVVIFIGYALPGYIVAIILLQFFAFTLNWFPSGGLFSRNYAEMSFFQKVGDNIWHIFLPMIAYMIGSFASMTITMKNNLMETMASDYVKTAVAKGRTFKDAMWKHAFRNSIIPIAAGLGGLITIFFSGAFLIEKIFNISGMGLLSFNAIEDRDYPVVLGSLVMTSLLSLLGNIISDFILSMVDPRIRLGE</sequence>
<evidence type="ECO:0000256" key="1">
    <source>
        <dbReference type="ARBA" id="ARBA00004651"/>
    </source>
</evidence>
<organism evidence="9 10">
    <name type="scientific">Treponema pedis</name>
    <dbReference type="NCBI Taxonomy" id="409322"/>
    <lineage>
        <taxon>Bacteria</taxon>
        <taxon>Pseudomonadati</taxon>
        <taxon>Spirochaetota</taxon>
        <taxon>Spirochaetia</taxon>
        <taxon>Spirochaetales</taxon>
        <taxon>Treponemataceae</taxon>
        <taxon>Treponema</taxon>
    </lineage>
</organism>
<dbReference type="GO" id="GO:0005886">
    <property type="term" value="C:plasma membrane"/>
    <property type="evidence" value="ECO:0007669"/>
    <property type="project" value="UniProtKB-SubCell"/>
</dbReference>
<dbReference type="GeneID" id="301089194"/>
<comment type="similarity">
    <text evidence="7">Belongs to the binding-protein-dependent transport system permease family.</text>
</comment>
<feature type="transmembrane region" description="Helical" evidence="7">
    <location>
        <begin position="306"/>
        <end position="329"/>
    </location>
</feature>
<evidence type="ECO:0000313" key="9">
    <source>
        <dbReference type="EMBL" id="QOW60578.1"/>
    </source>
</evidence>
<dbReference type="InterPro" id="IPR000515">
    <property type="entry name" value="MetI-like"/>
</dbReference>
<dbReference type="Pfam" id="PF00528">
    <property type="entry name" value="BPD_transp_1"/>
    <property type="match status" value="1"/>
</dbReference>
<keyword evidence="3" id="KW-1003">Cell membrane</keyword>
<dbReference type="PROSITE" id="PS50928">
    <property type="entry name" value="ABC_TM1"/>
    <property type="match status" value="1"/>
</dbReference>
<keyword evidence="4 7" id="KW-0812">Transmembrane</keyword>
<name>A0A7S6WNU2_9SPIR</name>
<dbReference type="SUPFAM" id="SSF161098">
    <property type="entry name" value="MetI-like"/>
    <property type="match status" value="1"/>
</dbReference>